<dbReference type="PANTHER" id="PTHR31389">
    <property type="entry name" value="LD39211P"/>
    <property type="match status" value="1"/>
</dbReference>
<comment type="caution">
    <text evidence="2">The sequence shown here is derived from an EMBL/GenBank/DDBJ whole genome shotgun (WGS) entry which is preliminary data.</text>
</comment>
<evidence type="ECO:0000313" key="2">
    <source>
        <dbReference type="EMBL" id="CAJ0605660.1"/>
    </source>
</evidence>
<evidence type="ECO:0000313" key="3">
    <source>
        <dbReference type="Proteomes" id="UP001176961"/>
    </source>
</evidence>
<dbReference type="AlphaFoldDB" id="A0AA36MCQ1"/>
<protein>
    <submittedName>
        <fullName evidence="2">Uncharacterized protein</fullName>
    </submittedName>
</protein>
<name>A0AA36MCQ1_CYLNA</name>
<evidence type="ECO:0000256" key="1">
    <source>
        <dbReference type="SAM" id="Phobius"/>
    </source>
</evidence>
<dbReference type="PANTHER" id="PTHR31389:SF4">
    <property type="entry name" value="LD39211P"/>
    <property type="match status" value="1"/>
</dbReference>
<reference evidence="2" key="1">
    <citation type="submission" date="2023-07" db="EMBL/GenBank/DDBJ databases">
        <authorList>
            <consortium name="CYATHOMIX"/>
        </authorList>
    </citation>
    <scope>NUCLEOTIDE SEQUENCE</scope>
    <source>
        <strain evidence="2">N/A</strain>
    </source>
</reference>
<proteinExistence type="predicted"/>
<keyword evidence="1" id="KW-0472">Membrane</keyword>
<dbReference type="EMBL" id="CATQJL010000316">
    <property type="protein sequence ID" value="CAJ0605660.1"/>
    <property type="molecule type" value="Genomic_DNA"/>
</dbReference>
<dbReference type="InterPro" id="IPR012444">
    <property type="entry name" value="DUF1647"/>
</dbReference>
<sequence>MQKTSVYHRLRAMYSAKMSHKVICGCSAIFAYLFVSLFFRMYPTTLASVENFADGVNHNDCACRHENVVYDFCYRLPTNLSIKGRRFDCKYIALLQNLKLLSNQSTVDFQNHYMPAPRFVTAMSENHYKEGLTLIANIRKFWKTEWITVYDLGLDNKSAANVQSKCFVDLRKFPFELYPDYVAKLKEYRWKPILIAMTLKEFGAVWYMDASVRWFKDDRDVFYKEVTCSRSGLLERSNKTSSSKHCAKSSYLIVGPTIHSTYATTHFGLYNYLPTNTEELKKNYCYAATFAFAVRTADTVELMKWDVLCALEKDCMAPPGAQLKCSFKKDKHRKYANCHRYDQSVINILLANLYDHNPEGYVVKTSAIKFHRWAAKNISEDNFKCD</sequence>
<accession>A0AA36MCQ1</accession>
<keyword evidence="3" id="KW-1185">Reference proteome</keyword>
<feature type="transmembrane region" description="Helical" evidence="1">
    <location>
        <begin position="21"/>
        <end position="42"/>
    </location>
</feature>
<organism evidence="2 3">
    <name type="scientific">Cylicocyclus nassatus</name>
    <name type="common">Nematode worm</name>
    <dbReference type="NCBI Taxonomy" id="53992"/>
    <lineage>
        <taxon>Eukaryota</taxon>
        <taxon>Metazoa</taxon>
        <taxon>Ecdysozoa</taxon>
        <taxon>Nematoda</taxon>
        <taxon>Chromadorea</taxon>
        <taxon>Rhabditida</taxon>
        <taxon>Rhabditina</taxon>
        <taxon>Rhabditomorpha</taxon>
        <taxon>Strongyloidea</taxon>
        <taxon>Strongylidae</taxon>
        <taxon>Cylicocyclus</taxon>
    </lineage>
</organism>
<gene>
    <name evidence="2" type="ORF">CYNAS_LOCUS17643</name>
</gene>
<keyword evidence="1" id="KW-1133">Transmembrane helix</keyword>
<dbReference type="Pfam" id="PF07801">
    <property type="entry name" value="DUF1647"/>
    <property type="match status" value="1"/>
</dbReference>
<dbReference type="Proteomes" id="UP001176961">
    <property type="component" value="Unassembled WGS sequence"/>
</dbReference>
<keyword evidence="1" id="KW-0812">Transmembrane</keyword>